<evidence type="ECO:0000259" key="4">
    <source>
        <dbReference type="Pfam" id="PF24854"/>
    </source>
</evidence>
<dbReference type="AlphaFoldDB" id="A0A9Q8LI98"/>
<feature type="region of interest" description="Disordered" evidence="1">
    <location>
        <begin position="206"/>
        <end position="237"/>
    </location>
</feature>
<dbReference type="OMA" id="CRGKPKC"/>
<accession>A0A9Q8LI98</accession>
<keyword evidence="3" id="KW-0732">Signal</keyword>
<keyword evidence="6" id="KW-1185">Reference proteome</keyword>
<feature type="signal peptide" evidence="3">
    <location>
        <begin position="1"/>
        <end position="27"/>
    </location>
</feature>
<evidence type="ECO:0000256" key="3">
    <source>
        <dbReference type="SAM" id="SignalP"/>
    </source>
</evidence>
<organism evidence="5 6">
    <name type="scientific">Passalora fulva</name>
    <name type="common">Tomato leaf mold</name>
    <name type="synonym">Cladosporium fulvum</name>
    <dbReference type="NCBI Taxonomy" id="5499"/>
    <lineage>
        <taxon>Eukaryota</taxon>
        <taxon>Fungi</taxon>
        <taxon>Dikarya</taxon>
        <taxon>Ascomycota</taxon>
        <taxon>Pezizomycotina</taxon>
        <taxon>Dothideomycetes</taxon>
        <taxon>Dothideomycetidae</taxon>
        <taxon>Mycosphaerellales</taxon>
        <taxon>Mycosphaerellaceae</taxon>
        <taxon>Fulvia</taxon>
    </lineage>
</organism>
<keyword evidence="2" id="KW-1133">Transmembrane helix</keyword>
<name>A0A9Q8LI98_PASFU</name>
<dbReference type="Pfam" id="PF24854">
    <property type="entry name" value="DUF7728"/>
    <property type="match status" value="1"/>
</dbReference>
<dbReference type="Proteomes" id="UP000756132">
    <property type="component" value="Chromosome 5"/>
</dbReference>
<sequence length="420" mass="46042">MVGRSAGVLTACALGASAFLIPADVSADAFTEKRSDLIVHSLNAKSLMLKLSCSECAFSYNNDEKVKDVDDDGWFTIQGGANSVLVNFTISEDGQRLEANGEPVYPIVSAMADMFNAPRHYVKQVPESATLLDIADGEVKSADLEVTAHGVSIMSEEKVSQNGDNLIPIKYTIFELNNQPVSVDEVTIQLLSTKEHDLLIAHDKISKRPTPRPDDSFGHMPEELLLPAPSSEDSPPKECKNLPAAICKLRNMIEDKIVGMQNGVKKGKPGCHGRKGKHGPPGFVLPNHIRPHFHKDGEDGEKHHGRPHHMGHHGHYHNSFYHAFTRGLSAVLVPTMAGIAVGMAVSLIGLIVGRLIGFFWIRYYRGGRRGYSSVARDELNAENFEAAKEFEVSSTRTSMESAPPLYEHAPAYEVIEKEEE</sequence>
<dbReference type="InterPro" id="IPR056145">
    <property type="entry name" value="DUF7728"/>
</dbReference>
<evidence type="ECO:0000313" key="6">
    <source>
        <dbReference type="Proteomes" id="UP000756132"/>
    </source>
</evidence>
<proteinExistence type="predicted"/>
<dbReference type="EMBL" id="CP090167">
    <property type="protein sequence ID" value="UJO17977.1"/>
    <property type="molecule type" value="Genomic_DNA"/>
</dbReference>
<evidence type="ECO:0000256" key="1">
    <source>
        <dbReference type="SAM" id="MobiDB-lite"/>
    </source>
</evidence>
<keyword evidence="2" id="KW-0472">Membrane</keyword>
<dbReference type="PANTHER" id="PTHR40622">
    <property type="match status" value="1"/>
</dbReference>
<feature type="chain" id="PRO_5040456281" description="DUF7728 domain-containing protein" evidence="3">
    <location>
        <begin position="28"/>
        <end position="420"/>
    </location>
</feature>
<dbReference type="PANTHER" id="PTHR40622:SF1">
    <property type="match status" value="1"/>
</dbReference>
<reference evidence="5" key="1">
    <citation type="submission" date="2021-12" db="EMBL/GenBank/DDBJ databases">
        <authorList>
            <person name="Zaccaron A."/>
            <person name="Stergiopoulos I."/>
        </authorList>
    </citation>
    <scope>NUCLEOTIDE SEQUENCE</scope>
    <source>
        <strain evidence="5">Race5_Kim</strain>
    </source>
</reference>
<dbReference type="KEGG" id="ffu:CLAFUR5_05539"/>
<evidence type="ECO:0000256" key="2">
    <source>
        <dbReference type="SAM" id="Phobius"/>
    </source>
</evidence>
<feature type="transmembrane region" description="Helical" evidence="2">
    <location>
        <begin position="336"/>
        <end position="361"/>
    </location>
</feature>
<feature type="compositionally biased region" description="Basic and acidic residues" evidence="1">
    <location>
        <begin position="206"/>
        <end position="222"/>
    </location>
</feature>
<dbReference type="GeneID" id="71985417"/>
<dbReference type="RefSeq" id="XP_047762343.1">
    <property type="nucleotide sequence ID" value="XM_047904687.1"/>
</dbReference>
<dbReference type="OrthoDB" id="5409353at2759"/>
<feature type="domain" description="DUF7728" evidence="4">
    <location>
        <begin position="47"/>
        <end position="206"/>
    </location>
</feature>
<keyword evidence="2" id="KW-0812">Transmembrane</keyword>
<gene>
    <name evidence="5" type="ORF">CLAFUR5_05539</name>
</gene>
<feature type="compositionally biased region" description="Basic residues" evidence="1">
    <location>
        <begin position="265"/>
        <end position="278"/>
    </location>
</feature>
<feature type="region of interest" description="Disordered" evidence="1">
    <location>
        <begin position="265"/>
        <end position="287"/>
    </location>
</feature>
<evidence type="ECO:0000313" key="5">
    <source>
        <dbReference type="EMBL" id="UJO17977.1"/>
    </source>
</evidence>
<reference evidence="5" key="2">
    <citation type="journal article" date="2022" name="Microb. Genom.">
        <title>A chromosome-scale genome assembly of the tomato pathogen Cladosporium fulvum reveals a compartmentalized genome architecture and the presence of a dispensable chromosome.</title>
        <authorList>
            <person name="Zaccaron A.Z."/>
            <person name="Chen L.H."/>
            <person name="Samaras A."/>
            <person name="Stergiopoulos I."/>
        </authorList>
    </citation>
    <scope>NUCLEOTIDE SEQUENCE</scope>
    <source>
        <strain evidence="5">Race5_Kim</strain>
    </source>
</reference>
<protein>
    <recommendedName>
        <fullName evidence="4">DUF7728 domain-containing protein</fullName>
    </recommendedName>
</protein>